<feature type="non-terminal residue" evidence="2">
    <location>
        <position position="40"/>
    </location>
</feature>
<feature type="non-terminal residue" evidence="2">
    <location>
        <position position="1"/>
    </location>
</feature>
<evidence type="ECO:0000256" key="1">
    <source>
        <dbReference type="SAM" id="MobiDB-lite"/>
    </source>
</evidence>
<reference evidence="2 3" key="1">
    <citation type="submission" date="2021-06" db="EMBL/GenBank/DDBJ databases">
        <authorList>
            <person name="Kallberg Y."/>
            <person name="Tangrot J."/>
            <person name="Rosling A."/>
        </authorList>
    </citation>
    <scope>NUCLEOTIDE SEQUENCE [LARGE SCALE GENOMIC DNA]</scope>
    <source>
        <strain evidence="2 3">120-4 pot B 10/14</strain>
    </source>
</reference>
<gene>
    <name evidence="2" type="ORF">GMARGA_LOCUS35715</name>
</gene>
<dbReference type="EMBL" id="CAJVQB010067418">
    <property type="protein sequence ID" value="CAG8841945.1"/>
    <property type="molecule type" value="Genomic_DNA"/>
</dbReference>
<name>A0ABN7WXC7_GIGMA</name>
<organism evidence="2 3">
    <name type="scientific">Gigaspora margarita</name>
    <dbReference type="NCBI Taxonomy" id="4874"/>
    <lineage>
        <taxon>Eukaryota</taxon>
        <taxon>Fungi</taxon>
        <taxon>Fungi incertae sedis</taxon>
        <taxon>Mucoromycota</taxon>
        <taxon>Glomeromycotina</taxon>
        <taxon>Glomeromycetes</taxon>
        <taxon>Diversisporales</taxon>
        <taxon>Gigasporaceae</taxon>
        <taxon>Gigaspora</taxon>
    </lineage>
</organism>
<evidence type="ECO:0000313" key="2">
    <source>
        <dbReference type="EMBL" id="CAG8841945.1"/>
    </source>
</evidence>
<sequence length="40" mass="4555">KFVGRREKSVNNSNQKKPCNVPITVVKLGRREKSVDNSNQ</sequence>
<keyword evidence="3" id="KW-1185">Reference proteome</keyword>
<evidence type="ECO:0000313" key="3">
    <source>
        <dbReference type="Proteomes" id="UP000789901"/>
    </source>
</evidence>
<accession>A0ABN7WXC7</accession>
<feature type="region of interest" description="Disordered" evidence="1">
    <location>
        <begin position="1"/>
        <end position="22"/>
    </location>
</feature>
<protein>
    <submittedName>
        <fullName evidence="2">21898_t:CDS:1</fullName>
    </submittedName>
</protein>
<proteinExistence type="predicted"/>
<comment type="caution">
    <text evidence="2">The sequence shown here is derived from an EMBL/GenBank/DDBJ whole genome shotgun (WGS) entry which is preliminary data.</text>
</comment>
<dbReference type="Proteomes" id="UP000789901">
    <property type="component" value="Unassembled WGS sequence"/>
</dbReference>